<keyword evidence="2" id="KW-1185">Reference proteome</keyword>
<evidence type="ECO:0000313" key="2">
    <source>
        <dbReference type="Proteomes" id="UP000269721"/>
    </source>
</evidence>
<accession>A0A4P9WE79</accession>
<organism evidence="1 2">
    <name type="scientific">Blyttiomyces helicus</name>
    <dbReference type="NCBI Taxonomy" id="388810"/>
    <lineage>
        <taxon>Eukaryota</taxon>
        <taxon>Fungi</taxon>
        <taxon>Fungi incertae sedis</taxon>
        <taxon>Chytridiomycota</taxon>
        <taxon>Chytridiomycota incertae sedis</taxon>
        <taxon>Chytridiomycetes</taxon>
        <taxon>Chytridiomycetes incertae sedis</taxon>
        <taxon>Blyttiomyces</taxon>
    </lineage>
</organism>
<dbReference type="EMBL" id="KZ995774">
    <property type="protein sequence ID" value="RKO90003.1"/>
    <property type="molecule type" value="Genomic_DNA"/>
</dbReference>
<name>A0A4P9WE79_9FUNG</name>
<evidence type="ECO:0000313" key="1">
    <source>
        <dbReference type="EMBL" id="RKO90003.1"/>
    </source>
</evidence>
<dbReference type="Proteomes" id="UP000269721">
    <property type="component" value="Unassembled WGS sequence"/>
</dbReference>
<dbReference type="AlphaFoldDB" id="A0A4P9WE79"/>
<feature type="non-terminal residue" evidence="1">
    <location>
        <position position="1"/>
    </location>
</feature>
<protein>
    <submittedName>
        <fullName evidence="1">Uncharacterized protein</fullName>
    </submittedName>
</protein>
<proteinExistence type="predicted"/>
<dbReference type="OrthoDB" id="4791183at2759"/>
<gene>
    <name evidence="1" type="ORF">BDK51DRAFT_19912</name>
</gene>
<reference evidence="2" key="1">
    <citation type="journal article" date="2018" name="Nat. Microbiol.">
        <title>Leveraging single-cell genomics to expand the fungal tree of life.</title>
        <authorList>
            <person name="Ahrendt S.R."/>
            <person name="Quandt C.A."/>
            <person name="Ciobanu D."/>
            <person name="Clum A."/>
            <person name="Salamov A."/>
            <person name="Andreopoulos B."/>
            <person name="Cheng J.F."/>
            <person name="Woyke T."/>
            <person name="Pelin A."/>
            <person name="Henrissat B."/>
            <person name="Reynolds N.K."/>
            <person name="Benny G.L."/>
            <person name="Smith M.E."/>
            <person name="James T.Y."/>
            <person name="Grigoriev I.V."/>
        </authorList>
    </citation>
    <scope>NUCLEOTIDE SEQUENCE [LARGE SCALE GENOMIC DNA]</scope>
</reference>
<sequence length="102" mass="11542">VTVLYTSNRAPRSRADFTIPIAADVPIQPSGQLCFDVRMPTLAPYPQWGLFYYEAKDPKTGDIQFHCSDVKIKDIELVRDVHPAMCAANNETLIPMPHEYFS</sequence>